<gene>
    <name evidence="1" type="ORF">GCM10008938_48380</name>
</gene>
<protein>
    <submittedName>
        <fullName evidence="1">Uncharacterized protein</fullName>
    </submittedName>
</protein>
<dbReference type="Proteomes" id="UP000632222">
    <property type="component" value="Unassembled WGS sequence"/>
</dbReference>
<dbReference type="EMBL" id="BMOD01000036">
    <property type="protein sequence ID" value="GGJ56553.1"/>
    <property type="molecule type" value="Genomic_DNA"/>
</dbReference>
<sequence length="48" mass="5497">MKRWEFILLSTLACFGVLSLIHPPVVIRERVILLAPEPEPAEPEEVQE</sequence>
<evidence type="ECO:0000313" key="1">
    <source>
        <dbReference type="EMBL" id="GGJ56553.1"/>
    </source>
</evidence>
<reference evidence="2" key="1">
    <citation type="journal article" date="2019" name="Int. J. Syst. Evol. Microbiol.">
        <title>The Global Catalogue of Microorganisms (GCM) 10K type strain sequencing project: providing services to taxonomists for standard genome sequencing and annotation.</title>
        <authorList>
            <consortium name="The Broad Institute Genomics Platform"/>
            <consortium name="The Broad Institute Genome Sequencing Center for Infectious Disease"/>
            <person name="Wu L."/>
            <person name="Ma J."/>
        </authorList>
    </citation>
    <scope>NUCLEOTIDE SEQUENCE [LARGE SCALE GENOMIC DNA]</scope>
    <source>
        <strain evidence="2">JCM 14370</strain>
    </source>
</reference>
<proteinExistence type="predicted"/>
<evidence type="ECO:0000313" key="2">
    <source>
        <dbReference type="Proteomes" id="UP000632222"/>
    </source>
</evidence>
<organism evidence="1 2">
    <name type="scientific">Deinococcus roseus</name>
    <dbReference type="NCBI Taxonomy" id="392414"/>
    <lineage>
        <taxon>Bacteria</taxon>
        <taxon>Thermotogati</taxon>
        <taxon>Deinococcota</taxon>
        <taxon>Deinococci</taxon>
        <taxon>Deinococcales</taxon>
        <taxon>Deinococcaceae</taxon>
        <taxon>Deinococcus</taxon>
    </lineage>
</organism>
<comment type="caution">
    <text evidence="1">The sequence shown here is derived from an EMBL/GenBank/DDBJ whole genome shotgun (WGS) entry which is preliminary data.</text>
</comment>
<name>A0ABQ2DGA0_9DEIO</name>
<keyword evidence="2" id="KW-1185">Reference proteome</keyword>
<dbReference type="RefSeq" id="WP_189008384.1">
    <property type="nucleotide sequence ID" value="NZ_BMOD01000036.1"/>
</dbReference>
<accession>A0ABQ2DGA0</accession>